<protein>
    <submittedName>
        <fullName evidence="1">Uncharacterized protein</fullName>
    </submittedName>
</protein>
<gene>
    <name evidence="1" type="ORF">METZ01_LOCUS362813</name>
</gene>
<feature type="non-terminal residue" evidence="1">
    <location>
        <position position="1"/>
    </location>
</feature>
<accession>A0A382SJA5</accession>
<organism evidence="1">
    <name type="scientific">marine metagenome</name>
    <dbReference type="NCBI Taxonomy" id="408172"/>
    <lineage>
        <taxon>unclassified sequences</taxon>
        <taxon>metagenomes</taxon>
        <taxon>ecological metagenomes</taxon>
    </lineage>
</organism>
<proteinExistence type="predicted"/>
<sequence>FLFTTETITGALTLKNSNTSNGIASIELVSDNAGEAGDGYEVKSLNGNFTITSDHSTSGTYDDTYFTIAGNSTPASSLITVAGELSATTLDIGGTNISASAAEINYNDITTLGTSQASKAVTVDSNGDLLVPDSDKYKFGTGSDMEVYHDGSNSYLTNKTGALKVATGTSGIAVTIGHSTSEVTVGDNLTVTGNSTVAGALDISGGIVTLENDETISNATDGDFLFTTATVAGALTLKNSNASDGIASIELVSDNGADVGDGYEVKSVNGTFTVTSDHSSSGTYNDTYLTITGNSTPANSTTTIAGDMLI</sequence>
<name>A0A382SJA5_9ZZZZ</name>
<dbReference type="EMBL" id="UINC01129516">
    <property type="protein sequence ID" value="SVD09959.1"/>
    <property type="molecule type" value="Genomic_DNA"/>
</dbReference>
<feature type="non-terminal residue" evidence="1">
    <location>
        <position position="310"/>
    </location>
</feature>
<dbReference type="AlphaFoldDB" id="A0A382SJA5"/>
<evidence type="ECO:0000313" key="1">
    <source>
        <dbReference type="EMBL" id="SVD09959.1"/>
    </source>
</evidence>
<reference evidence="1" key="1">
    <citation type="submission" date="2018-05" db="EMBL/GenBank/DDBJ databases">
        <authorList>
            <person name="Lanie J.A."/>
            <person name="Ng W.-L."/>
            <person name="Kazmierczak K.M."/>
            <person name="Andrzejewski T.M."/>
            <person name="Davidsen T.M."/>
            <person name="Wayne K.J."/>
            <person name="Tettelin H."/>
            <person name="Glass J.I."/>
            <person name="Rusch D."/>
            <person name="Podicherti R."/>
            <person name="Tsui H.-C.T."/>
            <person name="Winkler M.E."/>
        </authorList>
    </citation>
    <scope>NUCLEOTIDE SEQUENCE</scope>
</reference>